<keyword evidence="1 3" id="KW-0238">DNA-binding</keyword>
<dbReference type="Gene3D" id="1.10.150.130">
    <property type="match status" value="1"/>
</dbReference>
<comment type="caution">
    <text evidence="6">The sequence shown here is derived from an EMBL/GenBank/DDBJ whole genome shotgun (WGS) entry which is preliminary data.</text>
</comment>
<dbReference type="Proteomes" id="UP001316087">
    <property type="component" value="Unassembled WGS sequence"/>
</dbReference>
<evidence type="ECO:0000259" key="4">
    <source>
        <dbReference type="PROSITE" id="PS51898"/>
    </source>
</evidence>
<gene>
    <name evidence="6" type="ORF">LZ480_12235</name>
</gene>
<dbReference type="InterPro" id="IPR002104">
    <property type="entry name" value="Integrase_catalytic"/>
</dbReference>
<evidence type="ECO:0000256" key="1">
    <source>
        <dbReference type="ARBA" id="ARBA00023125"/>
    </source>
</evidence>
<name>A0ABS9UE95_9BACL</name>
<evidence type="ECO:0000313" key="6">
    <source>
        <dbReference type="EMBL" id="MCH7322661.1"/>
    </source>
</evidence>
<dbReference type="InterPro" id="IPR010998">
    <property type="entry name" value="Integrase_recombinase_N"/>
</dbReference>
<feature type="domain" description="Core-binding (CB)" evidence="5">
    <location>
        <begin position="2"/>
        <end position="81"/>
    </location>
</feature>
<dbReference type="InterPro" id="IPR050090">
    <property type="entry name" value="Tyrosine_recombinase_XerCD"/>
</dbReference>
<keyword evidence="7" id="KW-1185">Reference proteome</keyword>
<reference evidence="6 7" key="1">
    <citation type="submission" date="2022-03" db="EMBL/GenBank/DDBJ databases">
        <authorList>
            <person name="Jo J.-H."/>
            <person name="Im W.-T."/>
        </authorList>
    </citation>
    <scope>NUCLEOTIDE SEQUENCE [LARGE SCALE GENOMIC DNA]</scope>
    <source>
        <strain evidence="6 7">MA9</strain>
    </source>
</reference>
<sequence length="289" mass="33845">MLDFTPNVKAFEAYLKSLNKSFHTVKQYTIDANQFAIITKNIEDINEAVKRYTIEIQTLYPSTNSVNRKFAAIRQFLSFLHSRGVIPVYNEQYLQKLTKEPTPLVVLKKKQLQKALSFWPHQYEIALTEEHAWLALRNTAIVYIIAELALKPAEVVRMQWRHIDATTNELTVIASKSFRILSITKELFALLLRYQQHTNTFMPLTEYSPYVWLGVGNKLGEPISVKTIERIYKAMSEQLGFKVTATNMRYHAIQKELKNSEDLDLYKQFGYARKWVLDERGQRFNQKEK</sequence>
<evidence type="ECO:0000259" key="5">
    <source>
        <dbReference type="PROSITE" id="PS51900"/>
    </source>
</evidence>
<evidence type="ECO:0000256" key="2">
    <source>
        <dbReference type="ARBA" id="ARBA00023172"/>
    </source>
</evidence>
<feature type="domain" description="Tyr recombinase" evidence="4">
    <location>
        <begin position="99"/>
        <end position="289"/>
    </location>
</feature>
<keyword evidence="2" id="KW-0233">DNA recombination</keyword>
<dbReference type="PANTHER" id="PTHR30349">
    <property type="entry name" value="PHAGE INTEGRASE-RELATED"/>
    <property type="match status" value="1"/>
</dbReference>
<accession>A0ABS9UE95</accession>
<dbReference type="PANTHER" id="PTHR30349:SF81">
    <property type="entry name" value="TYROSINE RECOMBINASE XERC"/>
    <property type="match status" value="1"/>
</dbReference>
<proteinExistence type="predicted"/>
<dbReference type="InterPro" id="IPR011010">
    <property type="entry name" value="DNA_brk_join_enz"/>
</dbReference>
<dbReference type="EMBL" id="JAKZFC010000004">
    <property type="protein sequence ID" value="MCH7322661.1"/>
    <property type="molecule type" value="Genomic_DNA"/>
</dbReference>
<dbReference type="SUPFAM" id="SSF56349">
    <property type="entry name" value="DNA breaking-rejoining enzymes"/>
    <property type="match status" value="1"/>
</dbReference>
<dbReference type="InterPro" id="IPR013762">
    <property type="entry name" value="Integrase-like_cat_sf"/>
</dbReference>
<organism evidence="6 7">
    <name type="scientific">Solibacillus palustris</name>
    <dbReference type="NCBI Taxonomy" id="2908203"/>
    <lineage>
        <taxon>Bacteria</taxon>
        <taxon>Bacillati</taxon>
        <taxon>Bacillota</taxon>
        <taxon>Bacilli</taxon>
        <taxon>Bacillales</taxon>
        <taxon>Caryophanaceae</taxon>
        <taxon>Solibacillus</taxon>
    </lineage>
</organism>
<dbReference type="InterPro" id="IPR044068">
    <property type="entry name" value="CB"/>
</dbReference>
<dbReference type="PROSITE" id="PS51898">
    <property type="entry name" value="TYR_RECOMBINASE"/>
    <property type="match status" value="1"/>
</dbReference>
<evidence type="ECO:0000256" key="3">
    <source>
        <dbReference type="PROSITE-ProRule" id="PRU01248"/>
    </source>
</evidence>
<dbReference type="RefSeq" id="WP_241369726.1">
    <property type="nucleotide sequence ID" value="NZ_JAKZFC010000004.1"/>
</dbReference>
<dbReference type="PROSITE" id="PS51900">
    <property type="entry name" value="CB"/>
    <property type="match status" value="1"/>
</dbReference>
<protein>
    <submittedName>
        <fullName evidence="6">Recombinase XerD</fullName>
    </submittedName>
</protein>
<dbReference type="Gene3D" id="1.10.443.10">
    <property type="entry name" value="Intergrase catalytic core"/>
    <property type="match status" value="1"/>
</dbReference>
<evidence type="ECO:0000313" key="7">
    <source>
        <dbReference type="Proteomes" id="UP001316087"/>
    </source>
</evidence>